<feature type="region of interest" description="Disordered" evidence="2">
    <location>
        <begin position="1222"/>
        <end position="1244"/>
    </location>
</feature>
<keyword evidence="4" id="KW-1185">Reference proteome</keyword>
<feature type="compositionally biased region" description="Polar residues" evidence="2">
    <location>
        <begin position="1802"/>
        <end position="1824"/>
    </location>
</feature>
<feature type="coiled-coil region" evidence="1">
    <location>
        <begin position="349"/>
        <end position="376"/>
    </location>
</feature>
<sequence>MASQEDDNKLECFSNVNKQHERYFLNVYKKHEYILNNKNESFENKIESLIDVWRSIAELNLSQFDLRHVIQIMDWAKLHALNIVLTAEWNSFKVTYQSKLLDEIGKAQNELLKLNNAFATPCKKLADVVKNPWEDPVLMKLMKTKDAEINTEEIEFFCVETVYLVSVRLKKLCESHCEDLALNLVTAFMNCNKLSKTQNFSLNATETQMWFIFDIYIALLYKFQDKQKIVVLLKELSFDEGLQLVKRFAKKRVKISKIWKNCQRIAILAVQLYISQAVVKYTEELKEILENYIEIYISLCNTEVLLQDFSTSIRRISNLADAAGLYIFCSVMQRKAGTPLKPLVVEMYIRALTTDMNELERQKDANESEKVSATTSRLAEAFCNLADFLDEHVKVARECVLTAFSLEPTKQRLEYIETLAKRSGFQVLDTGQEWKCKLHPPTSPSDEITWMCPECGDWMSKPEFNVPIKINMALNEALQNSVLGISESLCDDLVVCLSNPRYQILSWFLPWEDLHRLCLMYLQDPQATKNIVTELKFVDIDYSIFKGIKREPLDEYDGIERGYEQYLDQDFVSDEETTSNSEDSMSQDSRPYSLGSDGAGEGPYLPMLPVQSKSDPNTLKSLRMFRHNLKRGRDKEIDEGAPEKLFKSDTNIAAVDAVDDPIEPQNIDTNICNPTLNQLLNGVAAKMSTVQYPNTHSGIKNPSNKDFHSKNVKTATLPLLGGQVAKKENTLIQVNLKQLRETRQEIEIPSHMKIPVSKIFKKKPPKKDQKVKTLNKSLWSGLKESSSYSLSSRKMLPESRPTSGVRVYKRKPRVEPTQATNIPRTQFNQIVPTAKRESFRTDLVQDTRLNQAAQSPHQQYLITPNLNSQIVLSVNQQISSLHQTFTVCSQNQAVEELGSHQTKHSGLEQPEILHTNSPVLPQIKPLTIPLVALQSKIVEKCLNTNCLTKNYIQQCKDSMRDIHRSTQTSESSKTINSNQPYVPLIKVEHLQPNLISTRECIQTPSVNQNQIPIKHLVSTNQTNKQEKSPNSSYQCLKQPQQEVTKEIMNSIHNQVLQIPIKRLNIVKEVQEEKQSENCSSLFLKREIQLEEHQFRLQQPLNQTQHTTLKCHSLMFQSTSTREQTLKQKFHNQFAINCFNPQTTQEKHPLEIKTLINQQLQESVKETQYHQITHTTQSSHMEKTFLQCNKIFNQISSDQLLPQHNRLEKITVTVNPENFQSTKTYQHSHSNSEPTKSILLPPKEVQNNKDPDLNQTLINRNSLHSNCCSSLKVPSHCPNLDKSLISQDNQAKLPQTPKADVQTTLQDSQVSTLSTQTHNMTLAVSDKILRGTSPSSVNKPMNSDKPFLSAKHPENTRISQKLDNNEIEICQTLKNFCNSLNIINKNDQPPNNTAYDLKEMETDGCNKNETVDVSSDDIHVRCVLKNINYELFSDLHEAHSDNIENCDLASIANENEIENADPEDLPKNINLTENIRTYTKKSKRKLLEEYKDSDDKARINCQTVVNSSNTTPTIVETSQAKPTEQTVLNNTIKTTNSVVKNTNTSTTGQGSTILQFICKSSLPKFQQAFGKTVYQNNNETSETPTTTVEVVANAATEVKKTFTTKTVPVNLQPIPGSVIYSRQLPAGQAISLLPSGTATTRQVFRIATSNAEQLGLVKDSVIHSKMSALLAAALQGRPKTADGEIILNSDEIKEAVVRPALVQGARIVKPVQLQMATNVVRSNTQQPNLSSTTLEQLREFDMVYKQIKERSTTSISETCTNAEGQEGIPQRISVTYVNQLQKYTQLSPVVVVTSYSNLQPAASPALSVTSQGSSSPCVTPASTPTLPKLATKNSKGKTIKTTTPNNTQAKSSPIPKPQQKPQEDEHTTQRIFDILAEYAEQTKKLPRP</sequence>
<accession>A0A9N9XKJ0</accession>
<feature type="region of interest" description="Disordered" evidence="2">
    <location>
        <begin position="573"/>
        <end position="601"/>
    </location>
</feature>
<dbReference type="OrthoDB" id="6427254at2759"/>
<proteinExistence type="predicted"/>
<evidence type="ECO:0000256" key="1">
    <source>
        <dbReference type="SAM" id="Coils"/>
    </source>
</evidence>
<feature type="compositionally biased region" description="Polar residues" evidence="2">
    <location>
        <begin position="1222"/>
        <end position="1234"/>
    </location>
</feature>
<evidence type="ECO:0000313" key="4">
    <source>
        <dbReference type="Proteomes" id="UP001153712"/>
    </source>
</evidence>
<reference evidence="3" key="1">
    <citation type="submission" date="2022-01" db="EMBL/GenBank/DDBJ databases">
        <authorList>
            <person name="King R."/>
        </authorList>
    </citation>
    <scope>NUCLEOTIDE SEQUENCE</scope>
</reference>
<feature type="region of interest" description="Disordered" evidence="2">
    <location>
        <begin position="1802"/>
        <end position="1869"/>
    </location>
</feature>
<dbReference type="EMBL" id="OU900103">
    <property type="protein sequence ID" value="CAG9855182.1"/>
    <property type="molecule type" value="Genomic_DNA"/>
</dbReference>
<evidence type="ECO:0000256" key="2">
    <source>
        <dbReference type="SAM" id="MobiDB-lite"/>
    </source>
</evidence>
<dbReference type="Proteomes" id="UP001153712">
    <property type="component" value="Chromosome 10"/>
</dbReference>
<name>A0A9N9XKJ0_PHYSR</name>
<protein>
    <submittedName>
        <fullName evidence="3">Uncharacterized protein</fullName>
    </submittedName>
</protein>
<feature type="compositionally biased region" description="Low complexity" evidence="2">
    <location>
        <begin position="1847"/>
        <end position="1859"/>
    </location>
</feature>
<evidence type="ECO:0000313" key="3">
    <source>
        <dbReference type="EMBL" id="CAG9855182.1"/>
    </source>
</evidence>
<keyword evidence="1" id="KW-0175">Coiled coil</keyword>
<organism evidence="3 4">
    <name type="scientific">Phyllotreta striolata</name>
    <name type="common">Striped flea beetle</name>
    <name type="synonym">Crioceris striolata</name>
    <dbReference type="NCBI Taxonomy" id="444603"/>
    <lineage>
        <taxon>Eukaryota</taxon>
        <taxon>Metazoa</taxon>
        <taxon>Ecdysozoa</taxon>
        <taxon>Arthropoda</taxon>
        <taxon>Hexapoda</taxon>
        <taxon>Insecta</taxon>
        <taxon>Pterygota</taxon>
        <taxon>Neoptera</taxon>
        <taxon>Endopterygota</taxon>
        <taxon>Coleoptera</taxon>
        <taxon>Polyphaga</taxon>
        <taxon>Cucujiformia</taxon>
        <taxon>Chrysomeloidea</taxon>
        <taxon>Chrysomelidae</taxon>
        <taxon>Galerucinae</taxon>
        <taxon>Alticini</taxon>
        <taxon>Phyllotreta</taxon>
    </lineage>
</organism>
<feature type="region of interest" description="Disordered" evidence="2">
    <location>
        <begin position="1330"/>
        <end position="1349"/>
    </location>
</feature>
<gene>
    <name evidence="3" type="ORF">PHYEVI_LOCUS1639</name>
</gene>
<feature type="compositionally biased region" description="Polar residues" evidence="2">
    <location>
        <begin position="1331"/>
        <end position="1340"/>
    </location>
</feature>